<comment type="subcellular location">
    <subcellularLocation>
        <location evidence="1">Cytoplasm</location>
        <location evidence="1">Cytoskeleton</location>
        <location evidence="1">Cilium axoneme</location>
    </subcellularLocation>
</comment>
<evidence type="ECO:0000256" key="5">
    <source>
        <dbReference type="ARBA" id="ARBA00023273"/>
    </source>
</evidence>
<keyword evidence="5" id="KW-0966">Cell projection</keyword>
<evidence type="ECO:0000256" key="6">
    <source>
        <dbReference type="SAM" id="MobiDB-lite"/>
    </source>
</evidence>
<evidence type="ECO:0000256" key="4">
    <source>
        <dbReference type="ARBA" id="ARBA00023212"/>
    </source>
</evidence>
<feature type="region of interest" description="Disordered" evidence="6">
    <location>
        <begin position="204"/>
        <end position="227"/>
    </location>
</feature>
<sequence>MGKKMTTEQCLAYLQRKSATNGDSVFAHLAQLIQLIVVTQPENAVDILETSLLLKQTRFVPEEGPKVPRSWKDDKDEKFVKQFIGLQSACLQGLKFVLLLLFFFHSIPEKKPPPAAVDPESEEPPPEEEPEEEEGEGPEYAVDNFLSDSAFFEAIGSGLGRAENYQIVLTMRQLGGTKIVSKMKFFGKFFGINSNYFVFETTSEPAAEPEGGGEEGEEGAKKGPWGRPVETIPVEAGIGPNANTYWVCSRPGDELYRLPDVTPLQIKTARQIKKFFTGNLKAEVSAYPPFPGVEENYLRAQIARISATCEIAPKGFYKAPEEGEEGGEGGPLEPDEEYQPLATAELQSLENWVHKNKYLNLQGRTTLFVPEKEEAEEAEEEEGEEKEEQPPSPEELEEIPGALTSIDTDKDLPQQGWKPWSLITSSTHKSLKHQVLGLRSAIWPGACTVVTPTGFSSVYIGWGMKHTPFVAPLPPPVLKEFEGLTPESLELPPIPKPPEPEAGEGEEGGEVDEE</sequence>
<dbReference type="PANTHER" id="PTHR13159:SF0">
    <property type="entry name" value="RADIAL SPOKE HEAD 6 HOMOLOG A"/>
    <property type="match status" value="1"/>
</dbReference>
<gene>
    <name evidence="7" type="ORF">SELMODRAFT_234573</name>
</gene>
<protein>
    <submittedName>
        <fullName evidence="7">Uncharacterized protein</fullName>
    </submittedName>
</protein>
<dbReference type="GO" id="GO:0003341">
    <property type="term" value="P:cilium movement"/>
    <property type="evidence" value="ECO:0000318"/>
    <property type="project" value="GO_Central"/>
</dbReference>
<organism evidence="8">
    <name type="scientific">Selaginella moellendorffii</name>
    <name type="common">Spikemoss</name>
    <dbReference type="NCBI Taxonomy" id="88036"/>
    <lineage>
        <taxon>Eukaryota</taxon>
        <taxon>Viridiplantae</taxon>
        <taxon>Streptophyta</taxon>
        <taxon>Embryophyta</taxon>
        <taxon>Tracheophyta</taxon>
        <taxon>Lycopodiopsida</taxon>
        <taxon>Selaginellales</taxon>
        <taxon>Selaginellaceae</taxon>
        <taxon>Selaginella</taxon>
    </lineage>
</organism>
<dbReference type="Proteomes" id="UP000001514">
    <property type="component" value="Unassembled WGS sequence"/>
</dbReference>
<feature type="compositionally biased region" description="Acidic residues" evidence="6">
    <location>
        <begin position="501"/>
        <end position="514"/>
    </location>
</feature>
<dbReference type="InterPro" id="IPR006802">
    <property type="entry name" value="Radial_spoke"/>
</dbReference>
<dbReference type="GO" id="GO:0001534">
    <property type="term" value="C:radial spoke"/>
    <property type="evidence" value="ECO:0007669"/>
    <property type="project" value="InterPro"/>
</dbReference>
<reference evidence="7 8" key="1">
    <citation type="journal article" date="2011" name="Science">
        <title>The Selaginella genome identifies genetic changes associated with the evolution of vascular plants.</title>
        <authorList>
            <person name="Banks J.A."/>
            <person name="Nishiyama T."/>
            <person name="Hasebe M."/>
            <person name="Bowman J.L."/>
            <person name="Gribskov M."/>
            <person name="dePamphilis C."/>
            <person name="Albert V.A."/>
            <person name="Aono N."/>
            <person name="Aoyama T."/>
            <person name="Ambrose B.A."/>
            <person name="Ashton N.W."/>
            <person name="Axtell M.J."/>
            <person name="Barker E."/>
            <person name="Barker M.S."/>
            <person name="Bennetzen J.L."/>
            <person name="Bonawitz N.D."/>
            <person name="Chapple C."/>
            <person name="Cheng C."/>
            <person name="Correa L.G."/>
            <person name="Dacre M."/>
            <person name="DeBarry J."/>
            <person name="Dreyer I."/>
            <person name="Elias M."/>
            <person name="Engstrom E.M."/>
            <person name="Estelle M."/>
            <person name="Feng L."/>
            <person name="Finet C."/>
            <person name="Floyd S.K."/>
            <person name="Frommer W.B."/>
            <person name="Fujita T."/>
            <person name="Gramzow L."/>
            <person name="Gutensohn M."/>
            <person name="Harholt J."/>
            <person name="Hattori M."/>
            <person name="Heyl A."/>
            <person name="Hirai T."/>
            <person name="Hiwatashi Y."/>
            <person name="Ishikawa M."/>
            <person name="Iwata M."/>
            <person name="Karol K.G."/>
            <person name="Koehler B."/>
            <person name="Kolukisaoglu U."/>
            <person name="Kubo M."/>
            <person name="Kurata T."/>
            <person name="Lalonde S."/>
            <person name="Li K."/>
            <person name="Li Y."/>
            <person name="Litt A."/>
            <person name="Lyons E."/>
            <person name="Manning G."/>
            <person name="Maruyama T."/>
            <person name="Michael T.P."/>
            <person name="Mikami K."/>
            <person name="Miyazaki S."/>
            <person name="Morinaga S."/>
            <person name="Murata T."/>
            <person name="Mueller-Roeber B."/>
            <person name="Nelson D.R."/>
            <person name="Obara M."/>
            <person name="Oguri Y."/>
            <person name="Olmstead R.G."/>
            <person name="Onodera N."/>
            <person name="Petersen B.L."/>
            <person name="Pils B."/>
            <person name="Prigge M."/>
            <person name="Rensing S.A."/>
            <person name="Riano-Pachon D.M."/>
            <person name="Roberts A.W."/>
            <person name="Sato Y."/>
            <person name="Scheller H.V."/>
            <person name="Schulz B."/>
            <person name="Schulz C."/>
            <person name="Shakirov E.V."/>
            <person name="Shibagaki N."/>
            <person name="Shinohara N."/>
            <person name="Shippen D.E."/>
            <person name="Soerensen I."/>
            <person name="Sotooka R."/>
            <person name="Sugimoto N."/>
            <person name="Sugita M."/>
            <person name="Sumikawa N."/>
            <person name="Tanurdzic M."/>
            <person name="Theissen G."/>
            <person name="Ulvskov P."/>
            <person name="Wakazuki S."/>
            <person name="Weng J.K."/>
            <person name="Willats W.W."/>
            <person name="Wipf D."/>
            <person name="Wolf P.G."/>
            <person name="Yang L."/>
            <person name="Zimmer A.D."/>
            <person name="Zhu Q."/>
            <person name="Mitros T."/>
            <person name="Hellsten U."/>
            <person name="Loque D."/>
            <person name="Otillar R."/>
            <person name="Salamov A."/>
            <person name="Schmutz J."/>
            <person name="Shapiro H."/>
            <person name="Lindquist E."/>
            <person name="Lucas S."/>
            <person name="Rokhsar D."/>
            <person name="Grigoriev I.V."/>
        </authorList>
    </citation>
    <scope>NUCLEOTIDE SEQUENCE [LARGE SCALE GENOMIC DNA]</scope>
</reference>
<dbReference type="AlphaFoldDB" id="D8SML5"/>
<dbReference type="GO" id="GO:0035082">
    <property type="term" value="P:axoneme assembly"/>
    <property type="evidence" value="ECO:0000318"/>
    <property type="project" value="GO_Central"/>
</dbReference>
<dbReference type="KEGG" id="smo:SELMODRAFT_234573"/>
<dbReference type="CDD" id="cd22963">
    <property type="entry name" value="DD_CrRSP4-like"/>
    <property type="match status" value="1"/>
</dbReference>
<evidence type="ECO:0000256" key="1">
    <source>
        <dbReference type="ARBA" id="ARBA00004430"/>
    </source>
</evidence>
<evidence type="ECO:0000313" key="7">
    <source>
        <dbReference type="EMBL" id="EFJ14293.1"/>
    </source>
</evidence>
<dbReference type="EMBL" id="GL377628">
    <property type="protein sequence ID" value="EFJ14293.1"/>
    <property type="molecule type" value="Genomic_DNA"/>
</dbReference>
<dbReference type="STRING" id="88036.D8SML5"/>
<accession>D8SML5</accession>
<keyword evidence="8" id="KW-1185">Reference proteome</keyword>
<proteinExistence type="predicted"/>
<evidence type="ECO:0000256" key="2">
    <source>
        <dbReference type="ARBA" id="ARBA00022490"/>
    </source>
</evidence>
<keyword evidence="4" id="KW-0206">Cytoskeleton</keyword>
<dbReference type="Pfam" id="PF04712">
    <property type="entry name" value="Radial_spoke"/>
    <property type="match status" value="1"/>
</dbReference>
<feature type="region of interest" description="Disordered" evidence="6">
    <location>
        <begin position="482"/>
        <end position="514"/>
    </location>
</feature>
<dbReference type="PANTHER" id="PTHR13159">
    <property type="entry name" value="RADIAL SPOKEHEAD-RELATED"/>
    <property type="match status" value="1"/>
</dbReference>
<dbReference type="GO" id="GO:0005930">
    <property type="term" value="C:axoneme"/>
    <property type="evidence" value="ECO:0000318"/>
    <property type="project" value="GO_Central"/>
</dbReference>
<evidence type="ECO:0000313" key="8">
    <source>
        <dbReference type="Proteomes" id="UP000001514"/>
    </source>
</evidence>
<evidence type="ECO:0000256" key="3">
    <source>
        <dbReference type="ARBA" id="ARBA00023069"/>
    </source>
</evidence>
<keyword evidence="3" id="KW-0969">Cilium</keyword>
<dbReference type="HOGENOM" id="CLU_021526_0_0_1"/>
<dbReference type="InParanoid" id="D8SML5"/>
<name>D8SML5_SELML</name>
<keyword evidence="2" id="KW-0963">Cytoplasm</keyword>
<feature type="compositionally biased region" description="Acidic residues" evidence="6">
    <location>
        <begin position="119"/>
        <end position="137"/>
    </location>
</feature>
<dbReference type="GO" id="GO:0060294">
    <property type="term" value="P:cilium movement involved in cell motility"/>
    <property type="evidence" value="ECO:0007669"/>
    <property type="project" value="InterPro"/>
</dbReference>
<dbReference type="Gramene" id="EFJ14293">
    <property type="protein sequence ID" value="EFJ14293"/>
    <property type="gene ID" value="SELMODRAFT_234573"/>
</dbReference>
<feature type="region of interest" description="Disordered" evidence="6">
    <location>
        <begin position="368"/>
        <end position="396"/>
    </location>
</feature>
<dbReference type="OMA" id="TYFVCND"/>
<dbReference type="eggNOG" id="ENOG502QSU4">
    <property type="taxonomic scope" value="Eukaryota"/>
</dbReference>
<feature type="compositionally biased region" description="Acidic residues" evidence="6">
    <location>
        <begin position="373"/>
        <end position="387"/>
    </location>
</feature>
<feature type="region of interest" description="Disordered" evidence="6">
    <location>
        <begin position="112"/>
        <end position="138"/>
    </location>
</feature>